<evidence type="ECO:0000313" key="6">
    <source>
        <dbReference type="Proteomes" id="UP001500804"/>
    </source>
</evidence>
<keyword evidence="6" id="KW-1185">Reference proteome</keyword>
<keyword evidence="2" id="KW-0663">Pyridoxal phosphate</keyword>
<dbReference type="InterPro" id="IPR004839">
    <property type="entry name" value="Aminotransferase_I/II_large"/>
</dbReference>
<evidence type="ECO:0000259" key="4">
    <source>
        <dbReference type="Pfam" id="PF00155"/>
    </source>
</evidence>
<dbReference type="PANTHER" id="PTHR42885:SF1">
    <property type="entry name" value="THREONINE-PHOSPHATE DECARBOXYLASE"/>
    <property type="match status" value="1"/>
</dbReference>
<evidence type="ECO:0000256" key="3">
    <source>
        <dbReference type="SAM" id="MobiDB-lite"/>
    </source>
</evidence>
<dbReference type="SUPFAM" id="SSF53383">
    <property type="entry name" value="PLP-dependent transferases"/>
    <property type="match status" value="1"/>
</dbReference>
<feature type="region of interest" description="Disordered" evidence="3">
    <location>
        <begin position="1"/>
        <end position="27"/>
    </location>
</feature>
<feature type="region of interest" description="Disordered" evidence="3">
    <location>
        <begin position="408"/>
        <end position="434"/>
    </location>
</feature>
<dbReference type="CDD" id="cd00609">
    <property type="entry name" value="AAT_like"/>
    <property type="match status" value="1"/>
</dbReference>
<dbReference type="InterPro" id="IPR015421">
    <property type="entry name" value="PyrdxlP-dep_Trfase_major"/>
</dbReference>
<dbReference type="InterPro" id="IPR015424">
    <property type="entry name" value="PyrdxlP-dep_Trfase"/>
</dbReference>
<dbReference type="PANTHER" id="PTHR42885">
    <property type="entry name" value="HISTIDINOL-PHOSPHATE AMINOTRANSFERASE-RELATED"/>
    <property type="match status" value="1"/>
</dbReference>
<organism evidence="5 6">
    <name type="scientific">Pseudonocardia adelaidensis</name>
    <dbReference type="NCBI Taxonomy" id="648754"/>
    <lineage>
        <taxon>Bacteria</taxon>
        <taxon>Bacillati</taxon>
        <taxon>Actinomycetota</taxon>
        <taxon>Actinomycetes</taxon>
        <taxon>Pseudonocardiales</taxon>
        <taxon>Pseudonocardiaceae</taxon>
        <taxon>Pseudonocardia</taxon>
    </lineage>
</organism>
<name>A0ABP9NS74_9PSEU</name>
<dbReference type="Proteomes" id="UP001500804">
    <property type="component" value="Unassembled WGS sequence"/>
</dbReference>
<comment type="caution">
    <text evidence="5">The sequence shown here is derived from an EMBL/GenBank/DDBJ whole genome shotgun (WGS) entry which is preliminary data.</text>
</comment>
<feature type="compositionally biased region" description="Basic and acidic residues" evidence="3">
    <location>
        <begin position="416"/>
        <end position="425"/>
    </location>
</feature>
<reference evidence="6" key="1">
    <citation type="journal article" date="2019" name="Int. J. Syst. Evol. Microbiol.">
        <title>The Global Catalogue of Microorganisms (GCM) 10K type strain sequencing project: providing services to taxonomists for standard genome sequencing and annotation.</title>
        <authorList>
            <consortium name="The Broad Institute Genomics Platform"/>
            <consortium name="The Broad Institute Genome Sequencing Center for Infectious Disease"/>
            <person name="Wu L."/>
            <person name="Ma J."/>
        </authorList>
    </citation>
    <scope>NUCLEOTIDE SEQUENCE [LARGE SCALE GENOMIC DNA]</scope>
    <source>
        <strain evidence="6">JCM 18302</strain>
    </source>
</reference>
<accession>A0ABP9NS74</accession>
<sequence length="434" mass="48366">MDGQGIDGQGVDGQGMDGRGADGHGVDSRMFQQTAHSPSYFELSRRMGEGGRRLIDFCVPCNPYFPTPAMFQRLAGNLENVLKFYPSDTDTIAAQLARVLKLNPSTVVMSNGSTELITWMDHLWVSESLAVPVPTFGRWTDQPLETGKRVDMFPLHERDAFELDVDRYVAFIRSRGSRVAVLCNPNNPDGSYLPRREVLRFVDELTDLDLVVVDESFIDFVDAEQGASVAAEAAIRPNVVVLKSLGKNFGLHGVRFGYLVANPGLAAMMRRALPRWNLNSLAEAIVFMLDEHRAEYDESLRLLARDRFSMGVELARMPELSVFSSQANFLLVKLADGIDGGELRDHLLSRHGLLVRECGNKLGMSSQFLRLVVRPPQDVAHLVEGIRAFLQSRRPAAERRDPAVLLRSLSASGGERPPELPRPRSELWPSRRRG</sequence>
<comment type="cofactor">
    <cofactor evidence="1">
        <name>pyridoxal 5'-phosphate</name>
        <dbReference type="ChEBI" id="CHEBI:597326"/>
    </cofactor>
</comment>
<proteinExistence type="predicted"/>
<dbReference type="Gene3D" id="3.40.640.10">
    <property type="entry name" value="Type I PLP-dependent aspartate aminotransferase-like (Major domain)"/>
    <property type="match status" value="1"/>
</dbReference>
<gene>
    <name evidence="5" type="ORF">GCM10023320_58630</name>
</gene>
<feature type="compositionally biased region" description="Gly residues" evidence="3">
    <location>
        <begin position="1"/>
        <end position="18"/>
    </location>
</feature>
<protein>
    <recommendedName>
        <fullName evidence="4">Aminotransferase class I/classII large domain-containing protein</fullName>
    </recommendedName>
</protein>
<feature type="domain" description="Aminotransferase class I/classII large" evidence="4">
    <location>
        <begin position="71"/>
        <end position="386"/>
    </location>
</feature>
<dbReference type="Pfam" id="PF00155">
    <property type="entry name" value="Aminotran_1_2"/>
    <property type="match status" value="1"/>
</dbReference>
<dbReference type="InterPro" id="IPR015422">
    <property type="entry name" value="PyrdxlP-dep_Trfase_small"/>
</dbReference>
<dbReference type="Gene3D" id="3.90.1150.10">
    <property type="entry name" value="Aspartate Aminotransferase, domain 1"/>
    <property type="match status" value="1"/>
</dbReference>
<evidence type="ECO:0000313" key="5">
    <source>
        <dbReference type="EMBL" id="GAA5133045.1"/>
    </source>
</evidence>
<evidence type="ECO:0000256" key="1">
    <source>
        <dbReference type="ARBA" id="ARBA00001933"/>
    </source>
</evidence>
<dbReference type="EMBL" id="BAABJO010000026">
    <property type="protein sequence ID" value="GAA5133045.1"/>
    <property type="molecule type" value="Genomic_DNA"/>
</dbReference>
<evidence type="ECO:0000256" key="2">
    <source>
        <dbReference type="ARBA" id="ARBA00022898"/>
    </source>
</evidence>